<evidence type="ECO:0000256" key="5">
    <source>
        <dbReference type="ARBA" id="ARBA00023163"/>
    </source>
</evidence>
<name>A0A4R5CCE0_9ACTN</name>
<feature type="transmembrane region" description="Helical" evidence="7">
    <location>
        <begin position="281"/>
        <end position="306"/>
    </location>
</feature>
<dbReference type="InterPro" id="IPR013249">
    <property type="entry name" value="RNA_pol_sigma70_r4_t2"/>
</dbReference>
<dbReference type="GO" id="GO:0016987">
    <property type="term" value="F:sigma factor activity"/>
    <property type="evidence" value="ECO:0007669"/>
    <property type="project" value="UniProtKB-KW"/>
</dbReference>
<proteinExistence type="inferred from homology"/>
<dbReference type="Gene3D" id="3.10.450.50">
    <property type="match status" value="1"/>
</dbReference>
<dbReference type="InterPro" id="IPR036388">
    <property type="entry name" value="WH-like_DNA-bd_sf"/>
</dbReference>
<dbReference type="InterPro" id="IPR007627">
    <property type="entry name" value="RNA_pol_sigma70_r2"/>
</dbReference>
<dbReference type="PANTHER" id="PTHR30173">
    <property type="entry name" value="SIGMA 19 FACTOR"/>
    <property type="match status" value="1"/>
</dbReference>
<dbReference type="PANTHER" id="PTHR30173:SF43">
    <property type="entry name" value="ECF RNA POLYMERASE SIGMA FACTOR SIGI-RELATED"/>
    <property type="match status" value="1"/>
</dbReference>
<dbReference type="SUPFAM" id="SSF54427">
    <property type="entry name" value="NTF2-like"/>
    <property type="match status" value="1"/>
</dbReference>
<keyword evidence="7" id="KW-1133">Transmembrane helix</keyword>
<accession>A0A4R5CCE0</accession>
<evidence type="ECO:0000259" key="9">
    <source>
        <dbReference type="Pfam" id="PF08281"/>
    </source>
</evidence>
<evidence type="ECO:0000313" key="11">
    <source>
        <dbReference type="Proteomes" id="UP000294739"/>
    </source>
</evidence>
<keyword evidence="4" id="KW-0731">Sigma factor</keyword>
<sequence>MVSAPHSIGPGASLPVTSPRGGGDYCDDPPGGDNVTDVVNPRDLLVERFEEQRPRLRAVAYRMLGSLSEADDAVQETWLRLSRTDADDIENLAGWLTTVTARVCLNLLRARDTRREEPLDVHVPDPVVSNAAGMDPEHEALLADAVGLALLVVLDTLTPAERLAFVLHDMFAVPFEDIALLVDRSPTAARQLASRARRRVRDAGPTPDPDLARQREVVDAFFAAAREGDVDGLVAVLDPDIVLRADGGAARTRPSMVLHGARAVAGQASYARRLGRFVRPALVNGAAGAVVVVAGKVFAVMGFVVAGGRVVAMDVLYDPERLAGLDVEMLDEPG</sequence>
<evidence type="ECO:0000256" key="3">
    <source>
        <dbReference type="ARBA" id="ARBA00023015"/>
    </source>
</evidence>
<dbReference type="OrthoDB" id="3211555at2"/>
<dbReference type="InterPro" id="IPR013324">
    <property type="entry name" value="RNA_pol_sigma_r3/r4-like"/>
</dbReference>
<dbReference type="InterPro" id="IPR013325">
    <property type="entry name" value="RNA_pol_sigma_r2"/>
</dbReference>
<dbReference type="Pfam" id="PF08281">
    <property type="entry name" value="Sigma70_r4_2"/>
    <property type="match status" value="1"/>
</dbReference>
<dbReference type="GO" id="GO:0003677">
    <property type="term" value="F:DNA binding"/>
    <property type="evidence" value="ECO:0007669"/>
    <property type="project" value="InterPro"/>
</dbReference>
<dbReference type="GO" id="GO:0006352">
    <property type="term" value="P:DNA-templated transcription initiation"/>
    <property type="evidence" value="ECO:0007669"/>
    <property type="project" value="InterPro"/>
</dbReference>
<evidence type="ECO:0000256" key="1">
    <source>
        <dbReference type="ARBA" id="ARBA00010641"/>
    </source>
</evidence>
<feature type="region of interest" description="Disordered" evidence="6">
    <location>
        <begin position="1"/>
        <end position="37"/>
    </location>
</feature>
<dbReference type="InterPro" id="IPR052704">
    <property type="entry name" value="ECF_Sigma-70_Domain"/>
</dbReference>
<dbReference type="AlphaFoldDB" id="A0A4R5CCE0"/>
<evidence type="ECO:0000313" key="10">
    <source>
        <dbReference type="EMBL" id="TDD97115.1"/>
    </source>
</evidence>
<dbReference type="Gene3D" id="1.10.10.10">
    <property type="entry name" value="Winged helix-like DNA-binding domain superfamily/Winged helix DNA-binding domain"/>
    <property type="match status" value="1"/>
</dbReference>
<feature type="domain" description="RNA polymerase sigma-70 region 2" evidence="8">
    <location>
        <begin position="49"/>
        <end position="112"/>
    </location>
</feature>
<dbReference type="InterPro" id="IPR032710">
    <property type="entry name" value="NTF2-like_dom_sf"/>
</dbReference>
<protein>
    <submittedName>
        <fullName evidence="10">Sigma-70 family RNA polymerase sigma factor</fullName>
    </submittedName>
</protein>
<evidence type="ECO:0000256" key="4">
    <source>
        <dbReference type="ARBA" id="ARBA00023082"/>
    </source>
</evidence>
<evidence type="ECO:0000259" key="8">
    <source>
        <dbReference type="Pfam" id="PF04542"/>
    </source>
</evidence>
<feature type="domain" description="RNA polymerase sigma factor 70 region 4 type 2" evidence="9">
    <location>
        <begin position="149"/>
        <end position="199"/>
    </location>
</feature>
<dbReference type="Gene3D" id="1.10.1740.10">
    <property type="match status" value="1"/>
</dbReference>
<organism evidence="10 11">
    <name type="scientific">Jiangella asiatica</name>
    <dbReference type="NCBI Taxonomy" id="2530372"/>
    <lineage>
        <taxon>Bacteria</taxon>
        <taxon>Bacillati</taxon>
        <taxon>Actinomycetota</taxon>
        <taxon>Actinomycetes</taxon>
        <taxon>Jiangellales</taxon>
        <taxon>Jiangellaceae</taxon>
        <taxon>Jiangella</taxon>
    </lineage>
</organism>
<keyword evidence="7" id="KW-0812">Transmembrane</keyword>
<dbReference type="InParanoid" id="A0A4R5CCE0"/>
<comment type="subunit">
    <text evidence="2">Interacts transiently with the RNA polymerase catalytic core formed by RpoA, RpoB, RpoC and RpoZ (2 alpha, 1 beta, 1 beta' and 1 omega subunit) to form the RNA polymerase holoenzyme that can initiate transcription.</text>
</comment>
<keyword evidence="5" id="KW-0804">Transcription</keyword>
<dbReference type="SUPFAM" id="SSF88946">
    <property type="entry name" value="Sigma2 domain of RNA polymerase sigma factors"/>
    <property type="match status" value="1"/>
</dbReference>
<comment type="caution">
    <text evidence="10">The sequence shown here is derived from an EMBL/GenBank/DDBJ whole genome shotgun (WGS) entry which is preliminary data.</text>
</comment>
<gene>
    <name evidence="10" type="ORF">E1269_29940</name>
</gene>
<dbReference type="Proteomes" id="UP000294739">
    <property type="component" value="Unassembled WGS sequence"/>
</dbReference>
<evidence type="ECO:0000256" key="7">
    <source>
        <dbReference type="SAM" id="Phobius"/>
    </source>
</evidence>
<dbReference type="NCBIfam" id="TIGR02937">
    <property type="entry name" value="sigma70-ECF"/>
    <property type="match status" value="1"/>
</dbReference>
<keyword evidence="3" id="KW-0805">Transcription regulation</keyword>
<dbReference type="SUPFAM" id="SSF88659">
    <property type="entry name" value="Sigma3 and sigma4 domains of RNA polymerase sigma factors"/>
    <property type="match status" value="1"/>
</dbReference>
<keyword evidence="7" id="KW-0472">Membrane</keyword>
<evidence type="ECO:0000256" key="6">
    <source>
        <dbReference type="SAM" id="MobiDB-lite"/>
    </source>
</evidence>
<reference evidence="10 11" key="1">
    <citation type="submission" date="2019-03" db="EMBL/GenBank/DDBJ databases">
        <title>Draft genome sequences of novel Actinobacteria.</title>
        <authorList>
            <person name="Sahin N."/>
            <person name="Ay H."/>
            <person name="Saygin H."/>
        </authorList>
    </citation>
    <scope>NUCLEOTIDE SEQUENCE [LARGE SCALE GENOMIC DNA]</scope>
    <source>
        <strain evidence="10 11">5K138</strain>
    </source>
</reference>
<evidence type="ECO:0000256" key="2">
    <source>
        <dbReference type="ARBA" id="ARBA00011344"/>
    </source>
</evidence>
<dbReference type="Pfam" id="PF04542">
    <property type="entry name" value="Sigma70_r2"/>
    <property type="match status" value="1"/>
</dbReference>
<dbReference type="InterPro" id="IPR014284">
    <property type="entry name" value="RNA_pol_sigma-70_dom"/>
</dbReference>
<comment type="similarity">
    <text evidence="1">Belongs to the sigma-70 factor family. ECF subfamily.</text>
</comment>
<keyword evidence="11" id="KW-1185">Reference proteome</keyword>
<dbReference type="EMBL" id="SMKZ01000077">
    <property type="protein sequence ID" value="TDD97115.1"/>
    <property type="molecule type" value="Genomic_DNA"/>
</dbReference>